<dbReference type="AlphaFoldDB" id="W2TT99"/>
<reference evidence="2" key="1">
    <citation type="journal article" date="2014" name="Nat. Genet.">
        <title>Genome of the human hookworm Necator americanus.</title>
        <authorList>
            <person name="Tang Y.T."/>
            <person name="Gao X."/>
            <person name="Rosa B.A."/>
            <person name="Abubucker S."/>
            <person name="Hallsworth-Pepin K."/>
            <person name="Martin J."/>
            <person name="Tyagi R."/>
            <person name="Heizer E."/>
            <person name="Zhang X."/>
            <person name="Bhonagiri-Palsikar V."/>
            <person name="Minx P."/>
            <person name="Warren W.C."/>
            <person name="Wang Q."/>
            <person name="Zhan B."/>
            <person name="Hotez P.J."/>
            <person name="Sternberg P.W."/>
            <person name="Dougall A."/>
            <person name="Gaze S.T."/>
            <person name="Mulvenna J."/>
            <person name="Sotillo J."/>
            <person name="Ranganathan S."/>
            <person name="Rabelo E.M."/>
            <person name="Wilson R.K."/>
            <person name="Felgner P.L."/>
            <person name="Bethony J."/>
            <person name="Hawdon J.M."/>
            <person name="Gasser R.B."/>
            <person name="Loukas A."/>
            <person name="Mitreva M."/>
        </authorList>
    </citation>
    <scope>NUCLEOTIDE SEQUENCE [LARGE SCALE GENOMIC DNA]</scope>
</reference>
<gene>
    <name evidence="1" type="ORF">NECAME_06955</name>
</gene>
<accession>W2TT99</accession>
<dbReference type="Proteomes" id="UP000053676">
    <property type="component" value="Unassembled WGS sequence"/>
</dbReference>
<dbReference type="KEGG" id="nai:NECAME_06955"/>
<dbReference type="EMBL" id="KI657975">
    <property type="protein sequence ID" value="ETN84267.1"/>
    <property type="molecule type" value="Genomic_DNA"/>
</dbReference>
<proteinExistence type="predicted"/>
<dbReference type="OrthoDB" id="5871291at2759"/>
<sequence>MQMTSGITGAVAIPSCAGPVGGGVVSAPLCCSYDEATPSPIHVPHSAMAKQQRQSAASATADNVRLAAADHILEYSACSSSTLSTPDALRVAYEQLRKIYIAEASLLKSMEMCSSSSDFDYLVEALRQLRNFETDVQRRLFSHIYLFLTILTRICYSCDCYNRDVPRLEFACRTTRVSFTSAAFRVSRSSVGITLQSLAPRFAAADCPKECLYVSGS</sequence>
<name>W2TT99_NECAM</name>
<evidence type="ECO:0000313" key="2">
    <source>
        <dbReference type="Proteomes" id="UP000053676"/>
    </source>
</evidence>
<evidence type="ECO:0000313" key="1">
    <source>
        <dbReference type="EMBL" id="ETN84267.1"/>
    </source>
</evidence>
<keyword evidence="2" id="KW-1185">Reference proteome</keyword>
<protein>
    <submittedName>
        <fullName evidence="1">Uncharacterized protein</fullName>
    </submittedName>
</protein>
<organism evidence="1 2">
    <name type="scientific">Necator americanus</name>
    <name type="common">Human hookworm</name>
    <dbReference type="NCBI Taxonomy" id="51031"/>
    <lineage>
        <taxon>Eukaryota</taxon>
        <taxon>Metazoa</taxon>
        <taxon>Ecdysozoa</taxon>
        <taxon>Nematoda</taxon>
        <taxon>Chromadorea</taxon>
        <taxon>Rhabditida</taxon>
        <taxon>Rhabditina</taxon>
        <taxon>Rhabditomorpha</taxon>
        <taxon>Strongyloidea</taxon>
        <taxon>Ancylostomatidae</taxon>
        <taxon>Bunostominae</taxon>
        <taxon>Necator</taxon>
    </lineage>
</organism>